<reference evidence="1" key="1">
    <citation type="submission" date="2014-11" db="EMBL/GenBank/DDBJ databases">
        <authorList>
            <person name="Amaro Gonzalez C."/>
        </authorList>
    </citation>
    <scope>NUCLEOTIDE SEQUENCE</scope>
</reference>
<name>A0A0E9Q9B3_ANGAN</name>
<reference evidence="1" key="2">
    <citation type="journal article" date="2015" name="Fish Shellfish Immunol.">
        <title>Early steps in the European eel (Anguilla anguilla)-Vibrio vulnificus interaction in the gills: Role of the RtxA13 toxin.</title>
        <authorList>
            <person name="Callol A."/>
            <person name="Pajuelo D."/>
            <person name="Ebbesson L."/>
            <person name="Teles M."/>
            <person name="MacKenzie S."/>
            <person name="Amaro C."/>
        </authorList>
    </citation>
    <scope>NUCLEOTIDE SEQUENCE</scope>
</reference>
<protein>
    <submittedName>
        <fullName evidence="1">Uncharacterized protein</fullName>
    </submittedName>
</protein>
<accession>A0A0E9Q9B3</accession>
<sequence length="29" mass="3271">MIHTTKKASDSRWTALTAIIRKDKVLGTK</sequence>
<dbReference type="EMBL" id="GBXM01095263">
    <property type="protein sequence ID" value="JAH13314.1"/>
    <property type="molecule type" value="Transcribed_RNA"/>
</dbReference>
<dbReference type="AlphaFoldDB" id="A0A0E9Q9B3"/>
<proteinExistence type="predicted"/>
<evidence type="ECO:0000313" key="1">
    <source>
        <dbReference type="EMBL" id="JAH13314.1"/>
    </source>
</evidence>
<organism evidence="1">
    <name type="scientific">Anguilla anguilla</name>
    <name type="common">European freshwater eel</name>
    <name type="synonym">Muraena anguilla</name>
    <dbReference type="NCBI Taxonomy" id="7936"/>
    <lineage>
        <taxon>Eukaryota</taxon>
        <taxon>Metazoa</taxon>
        <taxon>Chordata</taxon>
        <taxon>Craniata</taxon>
        <taxon>Vertebrata</taxon>
        <taxon>Euteleostomi</taxon>
        <taxon>Actinopterygii</taxon>
        <taxon>Neopterygii</taxon>
        <taxon>Teleostei</taxon>
        <taxon>Anguilliformes</taxon>
        <taxon>Anguillidae</taxon>
        <taxon>Anguilla</taxon>
    </lineage>
</organism>